<evidence type="ECO:0000313" key="2">
    <source>
        <dbReference type="Proteomes" id="UP000575083"/>
    </source>
</evidence>
<dbReference type="Gene3D" id="3.30.1460.10">
    <property type="match status" value="1"/>
</dbReference>
<dbReference type="Proteomes" id="UP000575083">
    <property type="component" value="Unassembled WGS sequence"/>
</dbReference>
<proteinExistence type="predicted"/>
<evidence type="ECO:0000313" key="1">
    <source>
        <dbReference type="EMBL" id="MBB6562918.1"/>
    </source>
</evidence>
<dbReference type="RefSeq" id="WP_184863385.1">
    <property type="nucleotide sequence ID" value="NZ_JACHLK010000015.1"/>
</dbReference>
<protein>
    <submittedName>
        <fullName evidence="1">Type III secretion system chaperone SycN</fullName>
    </submittedName>
</protein>
<dbReference type="SUPFAM" id="SSF69635">
    <property type="entry name" value="Type III secretory system chaperone-like"/>
    <property type="match status" value="1"/>
</dbReference>
<gene>
    <name evidence="1" type="ORF">HNP48_005635</name>
</gene>
<dbReference type="AlphaFoldDB" id="A0A7X0UC96"/>
<accession>A0A7X0UC96</accession>
<organism evidence="1 2">
    <name type="scientific">Acidovorax soli</name>
    <dbReference type="NCBI Taxonomy" id="592050"/>
    <lineage>
        <taxon>Bacteria</taxon>
        <taxon>Pseudomonadati</taxon>
        <taxon>Pseudomonadota</taxon>
        <taxon>Betaproteobacteria</taxon>
        <taxon>Burkholderiales</taxon>
        <taxon>Comamonadaceae</taxon>
        <taxon>Acidovorax</taxon>
    </lineage>
</organism>
<sequence>MADLRQALAEMGHDIGIPELAPGPQGELQLRFPDTGALLGVAQHEDTVVVHYAEPVRYDIAALVLRAMRQAAKVPEAAQAVQVGLRSTPAGDWLVLATRFPVQEAGARRIRQAVDFLRQWLATVEP</sequence>
<reference evidence="1 2" key="1">
    <citation type="submission" date="2020-08" db="EMBL/GenBank/DDBJ databases">
        <title>Functional genomics of gut bacteria from endangered species of beetles.</title>
        <authorList>
            <person name="Carlos-Shanley C."/>
        </authorList>
    </citation>
    <scope>NUCLEOTIDE SEQUENCE [LARGE SCALE GENOMIC DNA]</scope>
    <source>
        <strain evidence="1 2">S00198</strain>
    </source>
</reference>
<keyword evidence="2" id="KW-1185">Reference proteome</keyword>
<name>A0A7X0UC96_9BURK</name>
<comment type="caution">
    <text evidence="1">The sequence shown here is derived from an EMBL/GenBank/DDBJ whole genome shotgun (WGS) entry which is preliminary data.</text>
</comment>
<dbReference type="EMBL" id="JACHLK010000015">
    <property type="protein sequence ID" value="MBB6562918.1"/>
    <property type="molecule type" value="Genomic_DNA"/>
</dbReference>